<keyword evidence="4" id="KW-0274">FAD</keyword>
<dbReference type="KEGG" id="kal:KALB_5827"/>
<keyword evidence="7" id="KW-1185">Reference proteome</keyword>
<evidence type="ECO:0000256" key="3">
    <source>
        <dbReference type="ARBA" id="ARBA00022630"/>
    </source>
</evidence>
<evidence type="ECO:0000256" key="1">
    <source>
        <dbReference type="ARBA" id="ARBA00001974"/>
    </source>
</evidence>
<dbReference type="GO" id="GO:0016709">
    <property type="term" value="F:oxidoreductase activity, acting on paired donors, with incorporation or reduction of molecular oxygen, NAD(P)H as one donor, and incorporation of one atom of oxygen"/>
    <property type="evidence" value="ECO:0007669"/>
    <property type="project" value="UniProtKB-ARBA"/>
</dbReference>
<dbReference type="PANTHER" id="PTHR43004">
    <property type="entry name" value="TRK SYSTEM POTASSIUM UPTAKE PROTEIN"/>
    <property type="match status" value="1"/>
</dbReference>
<comment type="similarity">
    <text evidence="2">Belongs to the PheA/TfdB FAD monooxygenase family.</text>
</comment>
<dbReference type="EMBL" id="CP007155">
    <property type="protein sequence ID" value="AHH99188.1"/>
    <property type="molecule type" value="Genomic_DNA"/>
</dbReference>
<name>W5WDF6_9PSEU</name>
<dbReference type="OrthoDB" id="9782160at2"/>
<dbReference type="HOGENOM" id="CLU_009665_20_3_11"/>
<evidence type="ECO:0000313" key="6">
    <source>
        <dbReference type="EMBL" id="AHH99188.1"/>
    </source>
</evidence>
<proteinExistence type="inferred from homology"/>
<dbReference type="Proteomes" id="UP000019225">
    <property type="component" value="Chromosome"/>
</dbReference>
<dbReference type="RefSeq" id="WP_025359117.1">
    <property type="nucleotide sequence ID" value="NZ_CP007155.1"/>
</dbReference>
<dbReference type="Pfam" id="PF21274">
    <property type="entry name" value="Rng_hyd_C"/>
    <property type="match status" value="1"/>
</dbReference>
<gene>
    <name evidence="6" type="ORF">KALB_5827</name>
</gene>
<dbReference type="InterPro" id="IPR002938">
    <property type="entry name" value="FAD-bd"/>
</dbReference>
<reference evidence="6 7" key="1">
    <citation type="journal article" date="2014" name="BMC Genomics">
        <title>Complete genome sequence of producer of the glycopeptide antibiotic Aculeximycin Kutzneria albida DSM 43870T, a representative of minor genus of Pseudonocardiaceae.</title>
        <authorList>
            <person name="Rebets Y."/>
            <person name="Tokovenko B."/>
            <person name="Lushchyk I."/>
            <person name="Ruckert C."/>
            <person name="Zaburannyi N."/>
            <person name="Bechthold A."/>
            <person name="Kalinowski J."/>
            <person name="Luzhetskyy A."/>
        </authorList>
    </citation>
    <scope>NUCLEOTIDE SEQUENCE [LARGE SCALE GENOMIC DNA]</scope>
    <source>
        <strain evidence="6">DSM 43870</strain>
    </source>
</reference>
<dbReference type="GO" id="GO:0071949">
    <property type="term" value="F:FAD binding"/>
    <property type="evidence" value="ECO:0007669"/>
    <property type="project" value="InterPro"/>
</dbReference>
<dbReference type="SUPFAM" id="SSF52833">
    <property type="entry name" value="Thioredoxin-like"/>
    <property type="match status" value="1"/>
</dbReference>
<dbReference type="InterPro" id="IPR036249">
    <property type="entry name" value="Thioredoxin-like_sf"/>
</dbReference>
<protein>
    <recommendedName>
        <fullName evidence="5">FAD-binding domain-containing protein</fullName>
    </recommendedName>
</protein>
<dbReference type="SUPFAM" id="SSF51905">
    <property type="entry name" value="FAD/NAD(P)-binding domain"/>
    <property type="match status" value="1"/>
</dbReference>
<sequence length="523" mass="57421">MEHAADVLVIGAGPVGLTLANALRRLSVRVRIVDRAPGTNREPRADVIFPRAGEALGALGVGETIRRHSYQMRGAEFYGDGRHLGSFVTGRFDSDYPCAMTIEQNDIERLLAEELAEREVNVEWRTEATGMRQDADHVEVTLRLPDGSSQVATAPWVVACDGNRSAVREWLGIPFEGKRRANLQVIQGNVVPSWPLSDRPGHGYIFLAGRCTVIAFPTPGPGYRIFCVRDDPEPAHTEPPTLTELRDLVAATADIPELRLTVVEPVWLSRGRFSDRLAAAFRHGRVLLAGDAAHAWAPIGGHGMNVGMLGAHNLAWKLAAVHCGQAAEILLDSYDTEQRALAQGVIRDMRLNIMETLLPEPLHRVRTALLKAALPWPGCQRRVEWLMSDFGRNHRGSPLSWQLPLLPGRGPQAGDRMPDVLVIPAAGGPPVRLHQLLGYDRWTLLVAAARADAGTLHRLRQDCAHSPAPIDVLPVLAADRDPTRHLGRVHDLKLIRPDGYVGLSAPIDRVEALRTYLARFLSP</sequence>
<feature type="domain" description="FAD-binding" evidence="5">
    <location>
        <begin position="5"/>
        <end position="347"/>
    </location>
</feature>
<evidence type="ECO:0000313" key="7">
    <source>
        <dbReference type="Proteomes" id="UP000019225"/>
    </source>
</evidence>
<organism evidence="6 7">
    <name type="scientific">Kutzneria albida DSM 43870</name>
    <dbReference type="NCBI Taxonomy" id="1449976"/>
    <lineage>
        <taxon>Bacteria</taxon>
        <taxon>Bacillati</taxon>
        <taxon>Actinomycetota</taxon>
        <taxon>Actinomycetes</taxon>
        <taxon>Pseudonocardiales</taxon>
        <taxon>Pseudonocardiaceae</taxon>
        <taxon>Kutzneria</taxon>
    </lineage>
</organism>
<dbReference type="InterPro" id="IPR036188">
    <property type="entry name" value="FAD/NAD-bd_sf"/>
</dbReference>
<dbReference type="PANTHER" id="PTHR43004:SF19">
    <property type="entry name" value="BINDING MONOOXYGENASE, PUTATIVE (JCVI)-RELATED"/>
    <property type="match status" value="1"/>
</dbReference>
<dbReference type="AlphaFoldDB" id="W5WDF6"/>
<evidence type="ECO:0000256" key="2">
    <source>
        <dbReference type="ARBA" id="ARBA00007801"/>
    </source>
</evidence>
<dbReference type="Pfam" id="PF01494">
    <property type="entry name" value="FAD_binding_3"/>
    <property type="match status" value="1"/>
</dbReference>
<evidence type="ECO:0000259" key="5">
    <source>
        <dbReference type="Pfam" id="PF01494"/>
    </source>
</evidence>
<dbReference type="STRING" id="1449976.KALB_5827"/>
<comment type="cofactor">
    <cofactor evidence="1">
        <name>FAD</name>
        <dbReference type="ChEBI" id="CHEBI:57692"/>
    </cofactor>
</comment>
<keyword evidence="3" id="KW-0285">Flavoprotein</keyword>
<dbReference type="PRINTS" id="PR00420">
    <property type="entry name" value="RNGMNOXGNASE"/>
</dbReference>
<dbReference type="Gene3D" id="3.40.30.120">
    <property type="match status" value="1"/>
</dbReference>
<evidence type="ECO:0000256" key="4">
    <source>
        <dbReference type="ARBA" id="ARBA00022827"/>
    </source>
</evidence>
<dbReference type="eggNOG" id="COG0654">
    <property type="taxonomic scope" value="Bacteria"/>
</dbReference>
<dbReference type="InterPro" id="IPR050641">
    <property type="entry name" value="RIFMO-like"/>
</dbReference>
<dbReference type="Gene3D" id="3.30.70.2450">
    <property type="match status" value="1"/>
</dbReference>
<accession>W5WDF6</accession>
<dbReference type="Gene3D" id="3.50.50.60">
    <property type="entry name" value="FAD/NAD(P)-binding domain"/>
    <property type="match status" value="1"/>
</dbReference>